<dbReference type="Proteomes" id="UP001172386">
    <property type="component" value="Unassembled WGS sequence"/>
</dbReference>
<protein>
    <submittedName>
        <fullName evidence="1">Uncharacterized protein</fullName>
    </submittedName>
</protein>
<reference evidence="1" key="1">
    <citation type="submission" date="2022-10" db="EMBL/GenBank/DDBJ databases">
        <title>Culturing micro-colonial fungi from biological soil crusts in the Mojave desert and describing Neophaeococcomyces mojavensis, and introducing the new genera and species Taxawa tesnikishii.</title>
        <authorList>
            <person name="Kurbessoian T."/>
            <person name="Stajich J.E."/>
        </authorList>
    </citation>
    <scope>NUCLEOTIDE SEQUENCE</scope>
    <source>
        <strain evidence="1">JES_112</strain>
    </source>
</reference>
<organism evidence="1 2">
    <name type="scientific">Neophaeococcomyces mojaviensis</name>
    <dbReference type="NCBI Taxonomy" id="3383035"/>
    <lineage>
        <taxon>Eukaryota</taxon>
        <taxon>Fungi</taxon>
        <taxon>Dikarya</taxon>
        <taxon>Ascomycota</taxon>
        <taxon>Pezizomycotina</taxon>
        <taxon>Eurotiomycetes</taxon>
        <taxon>Chaetothyriomycetidae</taxon>
        <taxon>Chaetothyriales</taxon>
        <taxon>Chaetothyriales incertae sedis</taxon>
        <taxon>Neophaeococcomyces</taxon>
    </lineage>
</organism>
<proteinExistence type="predicted"/>
<dbReference type="EMBL" id="JAPDRQ010000377">
    <property type="protein sequence ID" value="KAJ9650153.1"/>
    <property type="molecule type" value="Genomic_DNA"/>
</dbReference>
<evidence type="ECO:0000313" key="1">
    <source>
        <dbReference type="EMBL" id="KAJ9650153.1"/>
    </source>
</evidence>
<sequence>MRVFLVYLLAVFTSVFALSRFGDSSKHIGPTAMGTASNLAITASPTAHALSIASASADVSILNEKPPAPAPVDNCCTDSNGKTKACVISTYKSSTQLFKGDLSTALLLSSMREDKKKHTTTAPKLTGSPLPTTPPKLARDKISAHELPGPVYPQGCCCLTDDGTPTICAMAECQKSSVSYICQNDIAQKTPATKLSHTTSSLLKAPTTHSTQLFHEDRKKHTTTTPSLTGSPVNTTPPKLVREDDVIPTLASVEQATKMMELFGDPMLPTAYCCLDKNNVPYECARTECSDKSTTYLPGHTYFRRVEHFTTKLVPVTPATIDPQTTALRTFGARQLLPTALCCLNDDGTPYYCAQHQCDVKHTTYIMGHTYNPRSEIAPHTFTTIISSADGASS</sequence>
<accession>A0ACC2ZRD1</accession>
<evidence type="ECO:0000313" key="2">
    <source>
        <dbReference type="Proteomes" id="UP001172386"/>
    </source>
</evidence>
<keyword evidence="2" id="KW-1185">Reference proteome</keyword>
<comment type="caution">
    <text evidence="1">The sequence shown here is derived from an EMBL/GenBank/DDBJ whole genome shotgun (WGS) entry which is preliminary data.</text>
</comment>
<gene>
    <name evidence="1" type="ORF">H2198_010530</name>
</gene>
<name>A0ACC2ZRD1_9EURO</name>